<feature type="transmembrane region" description="Helical" evidence="1">
    <location>
        <begin position="76"/>
        <end position="98"/>
    </location>
</feature>
<gene>
    <name evidence="2" type="ORF">SAMN04488552_0078</name>
</gene>
<dbReference type="EMBL" id="LT629745">
    <property type="protein sequence ID" value="SDR65200.1"/>
    <property type="molecule type" value="Genomic_DNA"/>
</dbReference>
<sequence length="176" mass="19840">MEKSTKKLATSYGLYLAIALILISVLVYAFDISLMTEWYFNVSIYLVILGISIMAVSKAKKFNTGLFSFKNAFSTYFLTIVLGLVISSVFSFLLFNLIDPEAANTLQELTMEKQSEMFQKFGMTEAQINEAMIKMQEEDFFSIKNVLISLAIQLVIFSIIGLIIALIFKEKDTTNA</sequence>
<dbReference type="RefSeq" id="WP_089660829.1">
    <property type="nucleotide sequence ID" value="NZ_LT629745.1"/>
</dbReference>
<name>A0A1H1KT56_9FLAO</name>
<evidence type="ECO:0000256" key="1">
    <source>
        <dbReference type="SAM" id="Phobius"/>
    </source>
</evidence>
<reference evidence="2 3" key="1">
    <citation type="submission" date="2016-10" db="EMBL/GenBank/DDBJ databases">
        <authorList>
            <person name="Varghese N."/>
            <person name="Submissions S."/>
        </authorList>
    </citation>
    <scope>NUCLEOTIDE SEQUENCE [LARGE SCALE GENOMIC DNA]</scope>
    <source>
        <strain evidence="2 3">Mar_2010_102</strain>
    </source>
</reference>
<evidence type="ECO:0008006" key="4">
    <source>
        <dbReference type="Google" id="ProtNLM"/>
    </source>
</evidence>
<keyword evidence="3" id="KW-1185">Reference proteome</keyword>
<proteinExistence type="predicted"/>
<evidence type="ECO:0000313" key="2">
    <source>
        <dbReference type="EMBL" id="SDR65200.1"/>
    </source>
</evidence>
<feature type="transmembrane region" description="Helical" evidence="1">
    <location>
        <begin position="12"/>
        <end position="32"/>
    </location>
</feature>
<dbReference type="Pfam" id="PF13858">
    <property type="entry name" value="DUF4199"/>
    <property type="match status" value="1"/>
</dbReference>
<dbReference type="AlphaFoldDB" id="A0A1H1KT56"/>
<dbReference type="InterPro" id="IPR025250">
    <property type="entry name" value="DUF4199"/>
</dbReference>
<dbReference type="STRING" id="1250231.SAMN04488552_0078"/>
<accession>A0A1H1KT56</accession>
<keyword evidence="1" id="KW-1133">Transmembrane helix</keyword>
<feature type="transmembrane region" description="Helical" evidence="1">
    <location>
        <begin position="38"/>
        <end position="56"/>
    </location>
</feature>
<protein>
    <recommendedName>
        <fullName evidence="4">DUF4199 domain-containing protein</fullName>
    </recommendedName>
</protein>
<dbReference type="Proteomes" id="UP000198858">
    <property type="component" value="Chromosome I"/>
</dbReference>
<keyword evidence="1" id="KW-0472">Membrane</keyword>
<evidence type="ECO:0000313" key="3">
    <source>
        <dbReference type="Proteomes" id="UP000198858"/>
    </source>
</evidence>
<organism evidence="2 3">
    <name type="scientific">Christiangramia echinicola</name>
    <dbReference type="NCBI Taxonomy" id="279359"/>
    <lineage>
        <taxon>Bacteria</taxon>
        <taxon>Pseudomonadati</taxon>
        <taxon>Bacteroidota</taxon>
        <taxon>Flavobacteriia</taxon>
        <taxon>Flavobacteriales</taxon>
        <taxon>Flavobacteriaceae</taxon>
        <taxon>Christiangramia</taxon>
    </lineage>
</organism>
<feature type="transmembrane region" description="Helical" evidence="1">
    <location>
        <begin position="146"/>
        <end position="168"/>
    </location>
</feature>
<keyword evidence="1" id="KW-0812">Transmembrane</keyword>